<dbReference type="AlphaFoldDB" id="B8FPS9"/>
<name>B8FPS9_DESHD</name>
<organism evidence="1 2">
    <name type="scientific">Desulfitobacterium hafniense (strain DSM 10664 / DCB-2)</name>
    <dbReference type="NCBI Taxonomy" id="272564"/>
    <lineage>
        <taxon>Bacteria</taxon>
        <taxon>Bacillati</taxon>
        <taxon>Bacillota</taxon>
        <taxon>Clostridia</taxon>
        <taxon>Eubacteriales</taxon>
        <taxon>Desulfitobacteriaceae</taxon>
        <taxon>Desulfitobacterium</taxon>
    </lineage>
</organism>
<dbReference type="Proteomes" id="UP000007726">
    <property type="component" value="Chromosome"/>
</dbReference>
<sequence length="41" mass="4612">MLCNQGEAGRRVRLVFDNDGDKPISRTRWSAPALILKEGKL</sequence>
<gene>
    <name evidence="1" type="ordered locus">Dhaf_1697</name>
</gene>
<accession>B8FPS9</accession>
<protein>
    <submittedName>
        <fullName evidence="1">Uncharacterized protein</fullName>
    </submittedName>
</protein>
<dbReference type="KEGG" id="dhd:Dhaf_1697"/>
<evidence type="ECO:0000313" key="1">
    <source>
        <dbReference type="EMBL" id="ACL19743.1"/>
    </source>
</evidence>
<proteinExistence type="predicted"/>
<dbReference type="EMBL" id="CP001336">
    <property type="protein sequence ID" value="ACL19743.1"/>
    <property type="molecule type" value="Genomic_DNA"/>
</dbReference>
<dbReference type="HOGENOM" id="CLU_3268999_0_0_9"/>
<reference evidence="1 2" key="1">
    <citation type="journal article" date="2012" name="BMC Microbiol.">
        <title>Genome sequence of Desulfitobacterium hafniense DCB-2, a Gram-positive anaerobe capable of dehalogenation and metal reduction.</title>
        <authorList>
            <person name="Kim S.H."/>
            <person name="Harzman C."/>
            <person name="Davis J.K."/>
            <person name="Hutcheson R."/>
            <person name="Broderick J.B."/>
            <person name="Marsh T.L."/>
            <person name="Tiedje J.M."/>
        </authorList>
    </citation>
    <scope>NUCLEOTIDE SEQUENCE [LARGE SCALE GENOMIC DNA]</scope>
    <source>
        <strain evidence="2">DSM 10664 / DCB-2</strain>
    </source>
</reference>
<evidence type="ECO:0000313" key="2">
    <source>
        <dbReference type="Proteomes" id="UP000007726"/>
    </source>
</evidence>